<evidence type="ECO:0000313" key="3">
    <source>
        <dbReference type="Proteomes" id="UP000219338"/>
    </source>
</evidence>
<keyword evidence="3" id="KW-1185">Reference proteome</keyword>
<dbReference type="EMBL" id="FUEG01000007">
    <property type="protein sequence ID" value="SJL06977.1"/>
    <property type="molecule type" value="Genomic_DNA"/>
</dbReference>
<gene>
    <name evidence="2" type="ORF">ARMOST_10319</name>
</gene>
<feature type="compositionally biased region" description="Acidic residues" evidence="1">
    <location>
        <begin position="9"/>
        <end position="22"/>
    </location>
</feature>
<accession>A0A284RDY1</accession>
<sequence>MENASLTELEFETGAESSDDYTESPQLAVPTRDTHRTRNFHYPPPETMTPTVNLMLYSFSSFSSGLFNRSNVILKGLDCRVQHFFKLRQCYADLCTNPPSCRVSSSHHPLANYDPIYFEMQERLEEGRHGAGGGSASGKTLSLAHVAVIWARDLHTDMCWKLRLDKAGD</sequence>
<protein>
    <submittedName>
        <fullName evidence="2">Uncharacterized protein</fullName>
    </submittedName>
</protein>
<feature type="region of interest" description="Disordered" evidence="1">
    <location>
        <begin position="1"/>
        <end position="45"/>
    </location>
</feature>
<evidence type="ECO:0000313" key="2">
    <source>
        <dbReference type="EMBL" id="SJL06977.1"/>
    </source>
</evidence>
<dbReference type="AlphaFoldDB" id="A0A284RDY1"/>
<evidence type="ECO:0000256" key="1">
    <source>
        <dbReference type="SAM" id="MobiDB-lite"/>
    </source>
</evidence>
<organism evidence="2 3">
    <name type="scientific">Armillaria ostoyae</name>
    <name type="common">Armillaria root rot fungus</name>
    <dbReference type="NCBI Taxonomy" id="47428"/>
    <lineage>
        <taxon>Eukaryota</taxon>
        <taxon>Fungi</taxon>
        <taxon>Dikarya</taxon>
        <taxon>Basidiomycota</taxon>
        <taxon>Agaricomycotina</taxon>
        <taxon>Agaricomycetes</taxon>
        <taxon>Agaricomycetidae</taxon>
        <taxon>Agaricales</taxon>
        <taxon>Marasmiineae</taxon>
        <taxon>Physalacriaceae</taxon>
        <taxon>Armillaria</taxon>
    </lineage>
</organism>
<dbReference type="Proteomes" id="UP000219338">
    <property type="component" value="Unassembled WGS sequence"/>
</dbReference>
<proteinExistence type="predicted"/>
<reference evidence="3" key="1">
    <citation type="journal article" date="2017" name="Nat. Ecol. Evol.">
        <title>Genome expansion and lineage-specific genetic innovations in the forest pathogenic fungi Armillaria.</title>
        <authorList>
            <person name="Sipos G."/>
            <person name="Prasanna A.N."/>
            <person name="Walter M.C."/>
            <person name="O'Connor E."/>
            <person name="Balint B."/>
            <person name="Krizsan K."/>
            <person name="Kiss B."/>
            <person name="Hess J."/>
            <person name="Varga T."/>
            <person name="Slot J."/>
            <person name="Riley R."/>
            <person name="Boka B."/>
            <person name="Rigling D."/>
            <person name="Barry K."/>
            <person name="Lee J."/>
            <person name="Mihaltcheva S."/>
            <person name="LaButti K."/>
            <person name="Lipzen A."/>
            <person name="Waldron R."/>
            <person name="Moloney N.M."/>
            <person name="Sperisen C."/>
            <person name="Kredics L."/>
            <person name="Vagvoelgyi C."/>
            <person name="Patrignani A."/>
            <person name="Fitzpatrick D."/>
            <person name="Nagy I."/>
            <person name="Doyle S."/>
            <person name="Anderson J.B."/>
            <person name="Grigoriev I.V."/>
            <person name="Gueldener U."/>
            <person name="Muensterkoetter M."/>
            <person name="Nagy L.G."/>
        </authorList>
    </citation>
    <scope>NUCLEOTIDE SEQUENCE [LARGE SCALE GENOMIC DNA]</scope>
    <source>
        <strain evidence="3">C18/9</strain>
    </source>
</reference>
<name>A0A284RDY1_ARMOS</name>